<reference evidence="1 2" key="1">
    <citation type="submission" date="2015-07" db="EMBL/GenBank/DDBJ databases">
        <authorList>
            <person name="Ju K.-S."/>
            <person name="Doroghazi J.R."/>
            <person name="Metcalf W.W."/>
        </authorList>
    </citation>
    <scope>NUCLEOTIDE SEQUENCE [LARGE SCALE GENOMIC DNA]</scope>
    <source>
        <strain evidence="1 2">NRRL B-3589</strain>
    </source>
</reference>
<accession>A0ABR5JDY1</accession>
<sequence length="75" mass="8679">RRSVWLDERVDAEVTHFYRDTLATMDRSFLRPRLPGYPDYQRAAAHTLHNGVTGGVRPRALAAELTALWHKHVRV</sequence>
<name>A0ABR5JDY1_9ACTN</name>
<keyword evidence="2" id="KW-1185">Reference proteome</keyword>
<evidence type="ECO:0000313" key="1">
    <source>
        <dbReference type="EMBL" id="KOG91645.1"/>
    </source>
</evidence>
<feature type="non-terminal residue" evidence="1">
    <location>
        <position position="1"/>
    </location>
</feature>
<proteinExistence type="predicted"/>
<dbReference type="Proteomes" id="UP000037020">
    <property type="component" value="Unassembled WGS sequence"/>
</dbReference>
<organism evidence="1 2">
    <name type="scientific">Streptomyces varsoviensis</name>
    <dbReference type="NCBI Taxonomy" id="67373"/>
    <lineage>
        <taxon>Bacteria</taxon>
        <taxon>Bacillati</taxon>
        <taxon>Actinomycetota</taxon>
        <taxon>Actinomycetes</taxon>
        <taxon>Kitasatosporales</taxon>
        <taxon>Streptomycetaceae</taxon>
        <taxon>Streptomyces</taxon>
    </lineage>
</organism>
<protein>
    <submittedName>
        <fullName evidence="1">Uncharacterized protein</fullName>
    </submittedName>
</protein>
<evidence type="ECO:0000313" key="2">
    <source>
        <dbReference type="Proteomes" id="UP000037020"/>
    </source>
</evidence>
<dbReference type="EMBL" id="LGUT01000152">
    <property type="protein sequence ID" value="KOG91645.1"/>
    <property type="molecule type" value="Genomic_DNA"/>
</dbReference>
<comment type="caution">
    <text evidence="1">The sequence shown here is derived from an EMBL/GenBank/DDBJ whole genome shotgun (WGS) entry which is preliminary data.</text>
</comment>
<gene>
    <name evidence="1" type="ORF">ADK38_02030</name>
</gene>